<dbReference type="NCBIfam" id="TIGR00307">
    <property type="entry name" value="eS8"/>
    <property type="match status" value="1"/>
</dbReference>
<dbReference type="Pfam" id="PF01201">
    <property type="entry name" value="Ribosomal_S8e"/>
    <property type="match status" value="1"/>
</dbReference>
<feature type="region of interest" description="Disordered" evidence="7">
    <location>
        <begin position="1"/>
        <end position="26"/>
    </location>
</feature>
<dbReference type="GO" id="GO:0003735">
    <property type="term" value="F:structural constituent of ribosome"/>
    <property type="evidence" value="ECO:0007669"/>
    <property type="project" value="InterPro"/>
</dbReference>
<dbReference type="GO" id="GO:0006412">
    <property type="term" value="P:translation"/>
    <property type="evidence" value="ECO:0007669"/>
    <property type="project" value="UniProtKB-UniRule"/>
</dbReference>
<evidence type="ECO:0000256" key="7">
    <source>
        <dbReference type="SAM" id="MobiDB-lite"/>
    </source>
</evidence>
<name>A0A075GBX9_9EURY</name>
<dbReference type="HAMAP" id="MF_00029">
    <property type="entry name" value="Ribosomal_eS8"/>
    <property type="match status" value="1"/>
</dbReference>
<protein>
    <recommendedName>
        <fullName evidence="5 6">Small ribosomal subunit protein eS8</fullName>
    </recommendedName>
</protein>
<evidence type="ECO:0000313" key="8">
    <source>
        <dbReference type="EMBL" id="AIE99481.1"/>
    </source>
</evidence>
<dbReference type="InterPro" id="IPR018283">
    <property type="entry name" value="Ribosomal_eS8_CS"/>
</dbReference>
<dbReference type="CDD" id="cd11382">
    <property type="entry name" value="Ribosomal_S8e"/>
    <property type="match status" value="1"/>
</dbReference>
<dbReference type="PROSITE" id="PS01193">
    <property type="entry name" value="RIBOSOMAL_S8E"/>
    <property type="match status" value="1"/>
</dbReference>
<evidence type="ECO:0000256" key="4">
    <source>
        <dbReference type="ARBA" id="ARBA00023274"/>
    </source>
</evidence>
<evidence type="ECO:0000256" key="3">
    <source>
        <dbReference type="ARBA" id="ARBA00022980"/>
    </source>
</evidence>
<sequence>MALWQGRSKRKSTGGRRRPHRGKRRAEIGRELQLTRVGERRQKFARARGGTRKVRLLRDEIATVTDTAKGKTTQSKILEVIENSANPHYVRQNIVTRGAVIETEAGRARVTSRPGQHGAISAVLIAD</sequence>
<reference evidence="8" key="1">
    <citation type="journal article" date="2014" name="Genome Biol. Evol.">
        <title>Pangenome evidence for extensive interdomain horizontal transfer affecting lineage core and shell genes in uncultured planktonic thaumarchaeota and euryarchaeota.</title>
        <authorList>
            <person name="Deschamps P."/>
            <person name="Zivanovic Y."/>
            <person name="Moreira D."/>
            <person name="Rodriguez-Valera F."/>
            <person name="Lopez-Garcia P."/>
        </authorList>
    </citation>
    <scope>NUCLEOTIDE SEQUENCE</scope>
</reference>
<dbReference type="InterPro" id="IPR022309">
    <property type="entry name" value="Ribosomal_Se8/biogenesis_NSA2"/>
</dbReference>
<evidence type="ECO:0000256" key="1">
    <source>
        <dbReference type="ARBA" id="ARBA00005257"/>
    </source>
</evidence>
<dbReference type="InterPro" id="IPR001047">
    <property type="entry name" value="Ribosomal_eS8"/>
</dbReference>
<feature type="compositionally biased region" description="Basic residues" evidence="7">
    <location>
        <begin position="7"/>
        <end position="24"/>
    </location>
</feature>
<keyword evidence="4 6" id="KW-0687">Ribonucleoprotein</keyword>
<comment type="similarity">
    <text evidence="1 6">Belongs to the eukaryotic ribosomal protein eS8 family.</text>
</comment>
<comment type="subunit">
    <text evidence="2 6">Part of the 30S ribosomal subunit.</text>
</comment>
<keyword evidence="3 6" id="KW-0689">Ribosomal protein</keyword>
<dbReference type="EMBL" id="KF900564">
    <property type="protein sequence ID" value="AIE99481.1"/>
    <property type="molecule type" value="Genomic_DNA"/>
</dbReference>
<accession>A0A075GBX9</accession>
<dbReference type="AlphaFoldDB" id="A0A075GBX9"/>
<dbReference type="PANTHER" id="PTHR10394">
    <property type="entry name" value="40S RIBOSOMAL PROTEIN S8"/>
    <property type="match status" value="1"/>
</dbReference>
<gene>
    <name evidence="8" type="primary">RP-S8e</name>
    <name evidence="8" type="synonym">RPS8</name>
    <name evidence="6" type="synonym">rps8e</name>
</gene>
<evidence type="ECO:0000256" key="5">
    <source>
        <dbReference type="ARBA" id="ARBA00035277"/>
    </source>
</evidence>
<dbReference type="InterPro" id="IPR020919">
    <property type="entry name" value="Ribosomal_protein_eS8_arc"/>
</dbReference>
<dbReference type="GO" id="GO:1990904">
    <property type="term" value="C:ribonucleoprotein complex"/>
    <property type="evidence" value="ECO:0007669"/>
    <property type="project" value="UniProtKB-KW"/>
</dbReference>
<organism evidence="8">
    <name type="scientific">uncultured marine group II/III euryarchaeote KM3_110_C01</name>
    <dbReference type="NCBI Taxonomy" id="1457851"/>
    <lineage>
        <taxon>Archaea</taxon>
        <taxon>Methanobacteriati</taxon>
        <taxon>Methanobacteriota</taxon>
        <taxon>environmental samples</taxon>
    </lineage>
</organism>
<dbReference type="GO" id="GO:0005840">
    <property type="term" value="C:ribosome"/>
    <property type="evidence" value="ECO:0007669"/>
    <property type="project" value="UniProtKB-KW"/>
</dbReference>
<evidence type="ECO:0000256" key="2">
    <source>
        <dbReference type="ARBA" id="ARBA00011458"/>
    </source>
</evidence>
<dbReference type="Gene3D" id="2.40.10.310">
    <property type="match status" value="1"/>
</dbReference>
<evidence type="ECO:0000256" key="6">
    <source>
        <dbReference type="HAMAP-Rule" id="MF_00029"/>
    </source>
</evidence>
<proteinExistence type="inferred from homology"/>